<evidence type="ECO:0000313" key="2">
    <source>
        <dbReference type="EMBL" id="ARU60935.1"/>
    </source>
</evidence>
<dbReference type="NCBIfam" id="TIGR02862">
    <property type="entry name" value="spore_BofA"/>
    <property type="match status" value="1"/>
</dbReference>
<keyword evidence="1" id="KW-0472">Membrane</keyword>
<dbReference type="OrthoDB" id="2692225at2"/>
<dbReference type="RefSeq" id="WP_087456321.1">
    <property type="nucleotide sequence ID" value="NZ_CP021434.1"/>
</dbReference>
<name>A0A1Y0IN40_9BACL</name>
<organism evidence="2 3">
    <name type="scientific">Tumebacillus avium</name>
    <dbReference type="NCBI Taxonomy" id="1903704"/>
    <lineage>
        <taxon>Bacteria</taxon>
        <taxon>Bacillati</taxon>
        <taxon>Bacillota</taxon>
        <taxon>Bacilli</taxon>
        <taxon>Bacillales</taxon>
        <taxon>Alicyclobacillaceae</taxon>
        <taxon>Tumebacillus</taxon>
    </lineage>
</organism>
<protein>
    <submittedName>
        <fullName evidence="2">Uncharacterized protein</fullName>
    </submittedName>
</protein>
<sequence>MSAWQVIGMLVGAVVLIYMIARFMREPGQAVMGMLRGLIVGVVALFVINLIGASFGFHIAINPVTAATTAILGLPGVAALVVMNVWMV</sequence>
<dbReference type="InterPro" id="IPR010001">
    <property type="entry name" value="BofA"/>
</dbReference>
<reference evidence="3" key="1">
    <citation type="submission" date="2017-05" db="EMBL/GenBank/DDBJ databases">
        <authorList>
            <person name="Sung H."/>
        </authorList>
    </citation>
    <scope>NUCLEOTIDE SEQUENCE [LARGE SCALE GENOMIC DNA]</scope>
    <source>
        <strain evidence="3">AR23208</strain>
    </source>
</reference>
<keyword evidence="3" id="KW-1185">Reference proteome</keyword>
<accession>A0A1Y0IN40</accession>
<evidence type="ECO:0000313" key="3">
    <source>
        <dbReference type="Proteomes" id="UP000195437"/>
    </source>
</evidence>
<keyword evidence="1" id="KW-1133">Transmembrane helix</keyword>
<dbReference type="KEGG" id="tum:CBW65_07450"/>
<feature type="transmembrane region" description="Helical" evidence="1">
    <location>
        <begin position="6"/>
        <end position="25"/>
    </location>
</feature>
<feature type="transmembrane region" description="Helical" evidence="1">
    <location>
        <begin position="37"/>
        <end position="61"/>
    </location>
</feature>
<dbReference type="EMBL" id="CP021434">
    <property type="protein sequence ID" value="ARU60935.1"/>
    <property type="molecule type" value="Genomic_DNA"/>
</dbReference>
<proteinExistence type="predicted"/>
<dbReference type="Proteomes" id="UP000195437">
    <property type="component" value="Chromosome"/>
</dbReference>
<keyword evidence="1" id="KW-0812">Transmembrane</keyword>
<dbReference type="Pfam" id="PF07441">
    <property type="entry name" value="BofA"/>
    <property type="match status" value="1"/>
</dbReference>
<gene>
    <name evidence="2" type="ORF">CBW65_07450</name>
</gene>
<evidence type="ECO:0000256" key="1">
    <source>
        <dbReference type="SAM" id="Phobius"/>
    </source>
</evidence>
<feature type="transmembrane region" description="Helical" evidence="1">
    <location>
        <begin position="67"/>
        <end position="87"/>
    </location>
</feature>
<dbReference type="AlphaFoldDB" id="A0A1Y0IN40"/>